<dbReference type="EMBL" id="CYGV01001512">
    <property type="protein sequence ID" value="CUA75205.1"/>
    <property type="molecule type" value="Genomic_DNA"/>
</dbReference>
<proteinExistence type="predicted"/>
<name>A0A0K6G9Q7_9AGAM</name>
<feature type="compositionally biased region" description="Basic and acidic residues" evidence="1">
    <location>
        <begin position="1"/>
        <end position="11"/>
    </location>
</feature>
<feature type="compositionally biased region" description="Low complexity" evidence="1">
    <location>
        <begin position="34"/>
        <end position="54"/>
    </location>
</feature>
<gene>
    <name evidence="2" type="ORF">RSOLAG22IIIB_05771</name>
</gene>
<sequence length="115" mass="13305">MPRSRRADSRPPRYLLNAPAHDRPRISDRTYAATHTNPRTCPPRTRTTSRPPDTIQHAEIAARGKSTPSRTSRVCPHNQPRTSARFTLPYLRWTLLQEIRVNCRNNSNVRHLTET</sequence>
<dbReference type="Proteomes" id="UP000044841">
    <property type="component" value="Unassembled WGS sequence"/>
</dbReference>
<dbReference type="AlphaFoldDB" id="A0A0K6G9Q7"/>
<organism evidence="2 3">
    <name type="scientific">Rhizoctonia solani</name>
    <dbReference type="NCBI Taxonomy" id="456999"/>
    <lineage>
        <taxon>Eukaryota</taxon>
        <taxon>Fungi</taxon>
        <taxon>Dikarya</taxon>
        <taxon>Basidiomycota</taxon>
        <taxon>Agaricomycotina</taxon>
        <taxon>Agaricomycetes</taxon>
        <taxon>Cantharellales</taxon>
        <taxon>Ceratobasidiaceae</taxon>
        <taxon>Rhizoctonia</taxon>
    </lineage>
</organism>
<evidence type="ECO:0000313" key="2">
    <source>
        <dbReference type="EMBL" id="CUA75205.1"/>
    </source>
</evidence>
<evidence type="ECO:0000313" key="3">
    <source>
        <dbReference type="Proteomes" id="UP000044841"/>
    </source>
</evidence>
<accession>A0A0K6G9Q7</accession>
<protein>
    <submittedName>
        <fullName evidence="2">Uncharacterized protein</fullName>
    </submittedName>
</protein>
<evidence type="ECO:0000256" key="1">
    <source>
        <dbReference type="SAM" id="MobiDB-lite"/>
    </source>
</evidence>
<feature type="region of interest" description="Disordered" evidence="1">
    <location>
        <begin position="1"/>
        <end position="81"/>
    </location>
</feature>
<reference evidence="2 3" key="1">
    <citation type="submission" date="2015-07" db="EMBL/GenBank/DDBJ databases">
        <authorList>
            <person name="Noorani M."/>
        </authorList>
    </citation>
    <scope>NUCLEOTIDE SEQUENCE [LARGE SCALE GENOMIC DNA]</scope>
    <source>
        <strain evidence="2">BBA 69670</strain>
    </source>
</reference>
<keyword evidence="3" id="KW-1185">Reference proteome</keyword>